<dbReference type="SUPFAM" id="SSF53335">
    <property type="entry name" value="S-adenosyl-L-methionine-dependent methyltransferases"/>
    <property type="match status" value="1"/>
</dbReference>
<dbReference type="Proteomes" id="UP000236737">
    <property type="component" value="Unassembled WGS sequence"/>
</dbReference>
<evidence type="ECO:0000313" key="1">
    <source>
        <dbReference type="EMBL" id="SEF85699.1"/>
    </source>
</evidence>
<dbReference type="RefSeq" id="WP_103999267.1">
    <property type="nucleotide sequence ID" value="NZ_FNVP01000003.1"/>
</dbReference>
<organism evidence="1 2">
    <name type="scientific">Flavobacterium urumqiense</name>
    <dbReference type="NCBI Taxonomy" id="935224"/>
    <lineage>
        <taxon>Bacteria</taxon>
        <taxon>Pseudomonadati</taxon>
        <taxon>Bacteroidota</taxon>
        <taxon>Flavobacteriia</taxon>
        <taxon>Flavobacteriales</taxon>
        <taxon>Flavobacteriaceae</taxon>
        <taxon>Flavobacterium</taxon>
    </lineage>
</organism>
<dbReference type="InterPro" id="IPR029063">
    <property type="entry name" value="SAM-dependent_MTases_sf"/>
</dbReference>
<reference evidence="2" key="1">
    <citation type="submission" date="2016-10" db="EMBL/GenBank/DDBJ databases">
        <authorList>
            <person name="Varghese N."/>
            <person name="Submissions S."/>
        </authorList>
    </citation>
    <scope>NUCLEOTIDE SEQUENCE [LARGE SCALE GENOMIC DNA]</scope>
    <source>
        <strain evidence="2">CGMCC 1.9230</strain>
    </source>
</reference>
<keyword evidence="2" id="KW-1185">Reference proteome</keyword>
<evidence type="ECO:0000313" key="2">
    <source>
        <dbReference type="Proteomes" id="UP000236737"/>
    </source>
</evidence>
<name>A0A1H5VEF9_9FLAO</name>
<dbReference type="AlphaFoldDB" id="A0A1H5VEF9"/>
<accession>A0A1H5VEF9</accession>
<proteinExistence type="predicted"/>
<evidence type="ECO:0008006" key="3">
    <source>
        <dbReference type="Google" id="ProtNLM"/>
    </source>
</evidence>
<sequence length="112" mass="12747">MGHGNITREILNNISCPSKVFGFEVNKDFCKQVESEISDSRLVIINDGAENIKKHTNENINSVIGSIPFSFFSKEKGMGIIQDSSDKLVDNAYFSQVLYIKFNFKKFEQIFN</sequence>
<gene>
    <name evidence="1" type="ORF">SAMN04488130_103189</name>
</gene>
<dbReference type="EMBL" id="FNVP01000003">
    <property type="protein sequence ID" value="SEF85699.1"/>
    <property type="molecule type" value="Genomic_DNA"/>
</dbReference>
<dbReference type="OrthoDB" id="9805585at2"/>
<dbReference type="Gene3D" id="3.40.50.150">
    <property type="entry name" value="Vaccinia Virus protein VP39"/>
    <property type="match status" value="1"/>
</dbReference>
<protein>
    <recommendedName>
        <fullName evidence="3">Methyltransferase domain-containing protein</fullName>
    </recommendedName>
</protein>